<accession>A0A1I0Z9X2</accession>
<protein>
    <submittedName>
        <fullName evidence="2">Uncharacterized protein</fullName>
    </submittedName>
</protein>
<feature type="transmembrane region" description="Helical" evidence="1">
    <location>
        <begin position="53"/>
        <end position="73"/>
    </location>
</feature>
<dbReference type="InterPro" id="IPR045407">
    <property type="entry name" value="DUF6512"/>
</dbReference>
<evidence type="ECO:0000256" key="1">
    <source>
        <dbReference type="SAM" id="Phobius"/>
    </source>
</evidence>
<dbReference type="OrthoDB" id="48209at2"/>
<dbReference type="AlphaFoldDB" id="A0A1I0Z9X2"/>
<gene>
    <name evidence="2" type="ORF">SAMN04488528_101849</name>
</gene>
<organism evidence="2 3">
    <name type="scientific">Clostridium frigidicarnis</name>
    <dbReference type="NCBI Taxonomy" id="84698"/>
    <lineage>
        <taxon>Bacteria</taxon>
        <taxon>Bacillati</taxon>
        <taxon>Bacillota</taxon>
        <taxon>Clostridia</taxon>
        <taxon>Eubacteriales</taxon>
        <taxon>Clostridiaceae</taxon>
        <taxon>Clostridium</taxon>
    </lineage>
</organism>
<dbReference type="EMBL" id="FOKI01000018">
    <property type="protein sequence ID" value="SFB21926.1"/>
    <property type="molecule type" value="Genomic_DNA"/>
</dbReference>
<dbReference type="Proteomes" id="UP000198619">
    <property type="component" value="Unassembled WGS sequence"/>
</dbReference>
<proteinExistence type="predicted"/>
<feature type="transmembrane region" description="Helical" evidence="1">
    <location>
        <begin position="108"/>
        <end position="128"/>
    </location>
</feature>
<keyword evidence="1" id="KW-0472">Membrane</keyword>
<dbReference type="Pfam" id="PF20122">
    <property type="entry name" value="DUF6512"/>
    <property type="match status" value="1"/>
</dbReference>
<feature type="transmembrane region" description="Helical" evidence="1">
    <location>
        <begin position="80"/>
        <end position="102"/>
    </location>
</feature>
<feature type="transmembrane region" description="Helical" evidence="1">
    <location>
        <begin position="12"/>
        <end position="33"/>
    </location>
</feature>
<keyword evidence="3" id="KW-1185">Reference proteome</keyword>
<keyword evidence="1" id="KW-1133">Transmembrane helix</keyword>
<sequence length="173" mass="20310">MLTFNNKTLKIWFFIGILFIFTMGSLLHFTYTLSGNNKIVALFSATNESVWEHLKLALFGTIFFSFIEYWMILGNVRNYFFGRLIGILSMMFFITIMFYTYTGILGHSILPIDISLFLIGAIINQFVSYKLMMNENLKNYNLYSFWGLLGLIFLFFIFTFYPPNLPLFMPSNE</sequence>
<evidence type="ECO:0000313" key="3">
    <source>
        <dbReference type="Proteomes" id="UP000198619"/>
    </source>
</evidence>
<keyword evidence="1" id="KW-0812">Transmembrane</keyword>
<feature type="transmembrane region" description="Helical" evidence="1">
    <location>
        <begin position="140"/>
        <end position="161"/>
    </location>
</feature>
<name>A0A1I0Z9X2_9CLOT</name>
<dbReference type="RefSeq" id="WP_090041709.1">
    <property type="nucleotide sequence ID" value="NZ_FOKI01000018.1"/>
</dbReference>
<reference evidence="2 3" key="1">
    <citation type="submission" date="2016-10" db="EMBL/GenBank/DDBJ databases">
        <authorList>
            <person name="de Groot N.N."/>
        </authorList>
    </citation>
    <scope>NUCLEOTIDE SEQUENCE [LARGE SCALE GENOMIC DNA]</scope>
    <source>
        <strain evidence="2 3">DSM 12271</strain>
    </source>
</reference>
<evidence type="ECO:0000313" key="2">
    <source>
        <dbReference type="EMBL" id="SFB21926.1"/>
    </source>
</evidence>